<feature type="compositionally biased region" description="Basic residues" evidence="1">
    <location>
        <begin position="778"/>
        <end position="789"/>
    </location>
</feature>
<feature type="compositionally biased region" description="Polar residues" evidence="1">
    <location>
        <begin position="543"/>
        <end position="552"/>
    </location>
</feature>
<dbReference type="KEGG" id="caua:113093795"/>
<feature type="region of interest" description="Disordered" evidence="1">
    <location>
        <begin position="756"/>
        <end position="803"/>
    </location>
</feature>
<proteinExistence type="predicted"/>
<name>A0A6P6P2B0_CARAU</name>
<evidence type="ECO:0000259" key="2">
    <source>
        <dbReference type="Pfam" id="PF20865"/>
    </source>
</evidence>
<feature type="compositionally biased region" description="Basic and acidic residues" evidence="1">
    <location>
        <begin position="553"/>
        <end position="563"/>
    </location>
</feature>
<evidence type="ECO:0000259" key="3">
    <source>
        <dbReference type="Pfam" id="PF20870"/>
    </source>
</evidence>
<dbReference type="RefSeq" id="XP_026115148.1">
    <property type="nucleotide sequence ID" value="XM_026259363.1"/>
</dbReference>
<accession>A0A6P6P2B0</accession>
<feature type="domain" description="FAM186A/B N-terminal" evidence="3">
    <location>
        <begin position="40"/>
        <end position="228"/>
    </location>
</feature>
<dbReference type="InterPro" id="IPR049144">
    <property type="entry name" value="FAM186A_B_N"/>
</dbReference>
<keyword evidence="4" id="KW-1185">Reference proteome</keyword>
<dbReference type="GeneID" id="113093795"/>
<feature type="compositionally biased region" description="Low complexity" evidence="1">
    <location>
        <begin position="765"/>
        <end position="777"/>
    </location>
</feature>
<feature type="domain" description="FAM186A/B C-terminal" evidence="2">
    <location>
        <begin position="595"/>
        <end position="732"/>
    </location>
</feature>
<evidence type="ECO:0000313" key="5">
    <source>
        <dbReference type="RefSeq" id="XP_026115147.1"/>
    </source>
</evidence>
<evidence type="ECO:0000313" key="4">
    <source>
        <dbReference type="Proteomes" id="UP000515129"/>
    </source>
</evidence>
<dbReference type="Pfam" id="PF20865">
    <property type="entry name" value="FAM186A-B_C"/>
    <property type="match status" value="1"/>
</dbReference>
<gene>
    <name evidence="5" type="primary">LOC113093795</name>
    <name evidence="6" type="synonym">LOC113093796</name>
</gene>
<evidence type="ECO:0000256" key="1">
    <source>
        <dbReference type="SAM" id="MobiDB-lite"/>
    </source>
</evidence>
<sequence length="803" mass="90416">MAFNKNTSFSSSSSSSSVVDEMSEMSLRNTSLDSSDEDVSSSHCTDRLVKHQLLMNKFLDLQYRARERQEEFQSLLERFNYIQESLEWEIEKVEKSMFSMEWLEDLQKIIDEFQANMANNVSRLRESFRKMQEVASKKVLTVKAKGKPGKDLDAKVVKSIQSLPTCPTVAELKANSTAASTYSSNLIIALNSITKSSSCSPATSKALKLSAATIENLNKAFQDHCLEIKTLKTPKKKSKVVQDVNRDVLVSPVHQSGSAGQQQKVKKLPAFPVKPKADDFGFPQVKELVRETNVEVLPLDRPVITLDTAPKDLQSPSADDPSPPGLARTFAFPKITRSVEETKVSTEQKANVKSSEETQADAETMERTETSFEETMAQKNLKCPFPPSFQRPSPVRSSALPQILQSVEEPEVDTETMERTETPFEETMVQEDHQSPFPHAFHHPSPVRSSALPQILQSVEEPEVDTETMERTETPFEETMVQEDHQSPFPHSFRPPSLVRSFALSQISQSVEETKVCAMSAVERQSLSSVHTHPSSSVKLPKIQTQAKPSLQKSEKPETHKYDSAVSGSIEEQYMKNSEEDGDKLLHASMKDPSFIIDIKAQENNLQQLDRAFQNNNISSEMYNLCRGTVNQTLKSVELRLGCLLRRYIKHVQMKQLRKTLDGNFKATRNLRDGLEFKKVHSQLCKFDRFQQSVNKIWDAKQASTDETRELCIARTAHLYQQVNAVHGLHLTGISFVQRHVSLPLLTVTPVRFSSNLCPSPPRGPRTSPSRASPARHPQIHPKPLHHTTRNTPGSFLKISHIQ</sequence>
<feature type="region of interest" description="Disordered" evidence="1">
    <location>
        <begin position="307"/>
        <end position="370"/>
    </location>
</feature>
<feature type="compositionally biased region" description="Basic and acidic residues" evidence="1">
    <location>
        <begin position="337"/>
        <end position="346"/>
    </location>
</feature>
<protein>
    <submittedName>
        <fullName evidence="5">Uncharacterized protein LOC113093795</fullName>
    </submittedName>
    <submittedName>
        <fullName evidence="6">Uncharacterized protein LOC113093796</fullName>
    </submittedName>
</protein>
<reference evidence="5 6" key="1">
    <citation type="submission" date="2025-04" db="UniProtKB">
        <authorList>
            <consortium name="RefSeq"/>
        </authorList>
    </citation>
    <scope>IDENTIFICATION</scope>
    <source>
        <strain evidence="5 6">Wakin</strain>
        <tissue evidence="5 6">Muscle</tissue>
    </source>
</reference>
<evidence type="ECO:0000313" key="6">
    <source>
        <dbReference type="RefSeq" id="XP_026115148.1"/>
    </source>
</evidence>
<dbReference type="OrthoDB" id="8857017at2759"/>
<dbReference type="Pfam" id="PF20870">
    <property type="entry name" value="FAM186A-B_N"/>
    <property type="match status" value="1"/>
</dbReference>
<organism evidence="4 5">
    <name type="scientific">Carassius auratus</name>
    <name type="common">Goldfish</name>
    <dbReference type="NCBI Taxonomy" id="7957"/>
    <lineage>
        <taxon>Eukaryota</taxon>
        <taxon>Metazoa</taxon>
        <taxon>Chordata</taxon>
        <taxon>Craniata</taxon>
        <taxon>Vertebrata</taxon>
        <taxon>Euteleostomi</taxon>
        <taxon>Actinopterygii</taxon>
        <taxon>Neopterygii</taxon>
        <taxon>Teleostei</taxon>
        <taxon>Ostariophysi</taxon>
        <taxon>Cypriniformes</taxon>
        <taxon>Cyprinidae</taxon>
        <taxon>Cyprininae</taxon>
        <taxon>Carassius</taxon>
    </lineage>
</organism>
<dbReference type="AlphaFoldDB" id="A0A6P6P2B0"/>
<feature type="compositionally biased region" description="Low complexity" evidence="1">
    <location>
        <begin position="527"/>
        <end position="538"/>
    </location>
</feature>
<feature type="region of interest" description="Disordered" evidence="1">
    <location>
        <begin position="527"/>
        <end position="565"/>
    </location>
</feature>
<dbReference type="InterPro" id="IPR049146">
    <property type="entry name" value="FAM186A_B_C"/>
</dbReference>
<dbReference type="KEGG" id="caua:113093796"/>
<dbReference type="RefSeq" id="XP_026115147.1">
    <property type="nucleotide sequence ID" value="XM_026259362.1"/>
</dbReference>
<dbReference type="Proteomes" id="UP000515129">
    <property type="component" value="Unplaced"/>
</dbReference>